<feature type="region of interest" description="Disordered" evidence="1">
    <location>
        <begin position="30"/>
        <end position="131"/>
    </location>
</feature>
<evidence type="ECO:0000313" key="4">
    <source>
        <dbReference type="Proteomes" id="UP000553888"/>
    </source>
</evidence>
<dbReference type="EMBL" id="JACBZY010000001">
    <property type="protein sequence ID" value="NYH00702.1"/>
    <property type="molecule type" value="Genomic_DNA"/>
</dbReference>
<proteinExistence type="predicted"/>
<feature type="compositionally biased region" description="Low complexity" evidence="1">
    <location>
        <begin position="30"/>
        <end position="77"/>
    </location>
</feature>
<evidence type="ECO:0000256" key="1">
    <source>
        <dbReference type="SAM" id="MobiDB-lite"/>
    </source>
</evidence>
<protein>
    <recommendedName>
        <fullName evidence="5">LPXTG cell wall anchor domain-containing protein</fullName>
    </recommendedName>
</protein>
<dbReference type="AlphaFoldDB" id="A0A852YHT5"/>
<keyword evidence="2" id="KW-0732">Signal</keyword>
<keyword evidence="4" id="KW-1185">Reference proteome</keyword>
<feature type="compositionally biased region" description="Polar residues" evidence="1">
    <location>
        <begin position="110"/>
        <end position="120"/>
    </location>
</feature>
<gene>
    <name evidence="3" type="ORF">BJ979_003327</name>
</gene>
<comment type="caution">
    <text evidence="3">The sequence shown here is derived from an EMBL/GenBank/DDBJ whole genome shotgun (WGS) entry which is preliminary data.</text>
</comment>
<name>A0A852YHT5_9MICO</name>
<feature type="signal peptide" evidence="2">
    <location>
        <begin position="1"/>
        <end position="29"/>
    </location>
</feature>
<evidence type="ECO:0000256" key="2">
    <source>
        <dbReference type="SAM" id="SignalP"/>
    </source>
</evidence>
<dbReference type="RefSeq" id="WP_179569669.1">
    <property type="nucleotide sequence ID" value="NZ_JACBZY010000001.1"/>
</dbReference>
<evidence type="ECO:0008006" key="5">
    <source>
        <dbReference type="Google" id="ProtNLM"/>
    </source>
</evidence>
<accession>A0A852YHT5</accession>
<reference evidence="3 4" key="1">
    <citation type="submission" date="2020-07" db="EMBL/GenBank/DDBJ databases">
        <title>Sequencing the genomes of 1000 actinobacteria strains.</title>
        <authorList>
            <person name="Klenk H.-P."/>
        </authorList>
    </citation>
    <scope>NUCLEOTIDE SEQUENCE [LARGE SCALE GENOMIC DNA]</scope>
    <source>
        <strain evidence="3 4">DSM 23141</strain>
    </source>
</reference>
<organism evidence="3 4">
    <name type="scientific">Schumannella luteola</name>
    <dbReference type="NCBI Taxonomy" id="472059"/>
    <lineage>
        <taxon>Bacteria</taxon>
        <taxon>Bacillati</taxon>
        <taxon>Actinomycetota</taxon>
        <taxon>Actinomycetes</taxon>
        <taxon>Micrococcales</taxon>
        <taxon>Microbacteriaceae</taxon>
        <taxon>Schumannella</taxon>
    </lineage>
</organism>
<dbReference type="Proteomes" id="UP000553888">
    <property type="component" value="Unassembled WGS sequence"/>
</dbReference>
<sequence>MKKTTTGLLGLGVATVLALSPLGATIALADGDTPADTTTNTTSNSSASTTTTDSSDTTTTPTPDTSSGQSGSTPPASNSGDEAPPAGGVTDPNAGGSTGAGNTDPGDAGTGTQPPTSNEQDPVVNAPEKAPSRPGYVYGYWSADGPTLWAQWLTPAESGSSPLAEYHVTITDRADASDAQTVTVPADAPAGSLWWNGAPFTVAAGYDKVWDISVTAENEQGLVSEVATGTGFSPESPRPPSAPLGVEGAYSVDDEGSASVTVNWSQPDDWGVTDGDIHPTFTSIDMSRDLYRVTLDSGDGLPQVAIVPARQLIPVARGAIFGSSYTFSVARGYDQTWDVSVEASNDGGATWGDAGTGTVSSPDGVTVSITSATTSGYRVPTVSVSWDATADERVSSWLVAVINPAAQNSGDAFYSVVRVPAGATSATLRGGESVDVFDETLGGRSLPNSTELYVLVLAEDENSDVLGSSDVATVTTLSYAPPAPVEPTAASTGGVTASVTGTTITAVIPGAKPGQWVYGWAFSSPVGLGWTQVSDAGTASWSIAAAGLANGTHHLAVLDESGALVGSAAFTVGVAPAAVTTAQLASTGADASAPLGAAALLVLAGVTLVALRRVRTVRSHG</sequence>
<evidence type="ECO:0000313" key="3">
    <source>
        <dbReference type="EMBL" id="NYH00702.1"/>
    </source>
</evidence>
<feature type="chain" id="PRO_5033037171" description="LPXTG cell wall anchor domain-containing protein" evidence="2">
    <location>
        <begin position="30"/>
        <end position="621"/>
    </location>
</feature>